<dbReference type="PANTHER" id="PTHR24148:SF73">
    <property type="entry name" value="HET DOMAIN PROTEIN (AFU_ORTHOLOGUE AFUA_8G01020)"/>
    <property type="match status" value="1"/>
</dbReference>
<dbReference type="EMBL" id="JAKWBI020000045">
    <property type="protein sequence ID" value="KAJ2904754.1"/>
    <property type="molecule type" value="Genomic_DNA"/>
</dbReference>
<name>A0AAD5RUX8_9PEZI</name>
<evidence type="ECO:0000313" key="2">
    <source>
        <dbReference type="EMBL" id="KAJ2904754.1"/>
    </source>
</evidence>
<dbReference type="InterPro" id="IPR010730">
    <property type="entry name" value="HET"/>
</dbReference>
<dbReference type="Pfam" id="PF06985">
    <property type="entry name" value="HET"/>
    <property type="match status" value="1"/>
</dbReference>
<dbReference type="PANTHER" id="PTHR24148">
    <property type="entry name" value="ANKYRIN REPEAT DOMAIN-CONTAINING PROTEIN 39 HOMOLOG-RELATED"/>
    <property type="match status" value="1"/>
</dbReference>
<organism evidence="2 3">
    <name type="scientific">Zalerion maritima</name>
    <dbReference type="NCBI Taxonomy" id="339359"/>
    <lineage>
        <taxon>Eukaryota</taxon>
        <taxon>Fungi</taxon>
        <taxon>Dikarya</taxon>
        <taxon>Ascomycota</taxon>
        <taxon>Pezizomycotina</taxon>
        <taxon>Sordariomycetes</taxon>
        <taxon>Lulworthiomycetidae</taxon>
        <taxon>Lulworthiales</taxon>
        <taxon>Lulworthiaceae</taxon>
        <taxon>Zalerion</taxon>
    </lineage>
</organism>
<dbReference type="InterPro" id="IPR052895">
    <property type="entry name" value="HetReg/Transcr_Mod"/>
</dbReference>
<gene>
    <name evidence="2" type="ORF">MKZ38_007262</name>
</gene>
<comment type="caution">
    <text evidence="2">The sequence shown here is derived from an EMBL/GenBank/DDBJ whole genome shotgun (WGS) entry which is preliminary data.</text>
</comment>
<sequence length="820" mass="90537">MGTCLPNPEAGDAEPFDGLPMFQYGEDDTPLWKDQIRLVRFTSSAGRVNGGKHIPSLTIEAYDLSSTPQNPAADHPYYFALSYTWGPPKVTDPAPYTENDKRPIFLNGKKFDVFPNLYDALLQIEKSFSFPSFPSASTSGDGDDGDDGAQTETAPLFWIDAICINQGADPSAKAEQSKQVGMMDQIYKSASQTIIWLGTCTAVATEDTTTAAGDNHTCTDADTTAKASAFLAKHQLLVRQASLSITRRGGKWQPSLDVSDPRSLALYGIPTVQTSDWIALSDIFSRTYFGRLWVAQEIALSKNPVVLVGDHLLSWDDVAYMGVFLTATGAAMGMAQGTPSPGEWKKEDRAATARGVIKVTWLFVIRVWCSDEVEGEEDKEVRRAIEEFNWGFGTASVDDEQLDKDGKGGRMDWARVFMKLVMATASFDGTDPRDKIFAFYGILRHVLGMATLGEDEGDADEAMKELEGSHFHPDYNKDPAQLFLDVATTVINRTKSMHLVTYAGDTFGGDASPVKGYNLPSWAPGFDPVRPPPLLGSHRKELVQFDASGVSSLSADEFQVDGRELHLSGLKLGTLHRVAEPWSTMVMERGVTEMADVLLTIPTTYRHTGQSRVEALWRTLVMDQDLTSRPASPDLARDFKAWLYILSTKRIQDLIEKGASRHEAIRAHSQLDEISGAEEGEYENKLFPDLELLGAKSRLGERRPVADDPEDGKELREKQEAMLADARRFEMQALYVMLFRRVFATDEGHLGIVSLNAKVGDELWLVKGCPTPVVLSRVDGDVGGGKWVVRYRILGESYVHGIMMGEGISQKPKWEKVCIV</sequence>
<keyword evidence="3" id="KW-1185">Reference proteome</keyword>
<reference evidence="2" key="1">
    <citation type="submission" date="2022-07" db="EMBL/GenBank/DDBJ databases">
        <title>Draft genome sequence of Zalerion maritima ATCC 34329, a (micro)plastics degrading marine fungus.</title>
        <authorList>
            <person name="Paco A."/>
            <person name="Goncalves M.F.M."/>
            <person name="Rocha-Santos T.A.P."/>
            <person name="Alves A."/>
        </authorList>
    </citation>
    <scope>NUCLEOTIDE SEQUENCE</scope>
    <source>
        <strain evidence="2">ATCC 34329</strain>
    </source>
</reference>
<evidence type="ECO:0000259" key="1">
    <source>
        <dbReference type="Pfam" id="PF06985"/>
    </source>
</evidence>
<evidence type="ECO:0000313" key="3">
    <source>
        <dbReference type="Proteomes" id="UP001201980"/>
    </source>
</evidence>
<accession>A0AAD5RUX8</accession>
<proteinExistence type="predicted"/>
<feature type="domain" description="Heterokaryon incompatibility" evidence="1">
    <location>
        <begin position="152"/>
        <end position="297"/>
    </location>
</feature>
<dbReference type="Proteomes" id="UP001201980">
    <property type="component" value="Unassembled WGS sequence"/>
</dbReference>
<dbReference type="AlphaFoldDB" id="A0AAD5RUX8"/>
<protein>
    <recommendedName>
        <fullName evidence="1">Heterokaryon incompatibility domain-containing protein</fullName>
    </recommendedName>
</protein>